<dbReference type="GO" id="GO:0003723">
    <property type="term" value="F:RNA binding"/>
    <property type="evidence" value="ECO:0007669"/>
    <property type="project" value="UniProtKB-UniRule"/>
</dbReference>
<dbReference type="Pfam" id="PF00013">
    <property type="entry name" value="KH_1"/>
    <property type="match status" value="1"/>
</dbReference>
<name>A0A0N4U470_DRAME</name>
<organism evidence="5 7">
    <name type="scientific">Dracunculus medinensis</name>
    <name type="common">Guinea worm</name>
    <dbReference type="NCBI Taxonomy" id="318479"/>
    <lineage>
        <taxon>Eukaryota</taxon>
        <taxon>Metazoa</taxon>
        <taxon>Ecdysozoa</taxon>
        <taxon>Nematoda</taxon>
        <taxon>Chromadorea</taxon>
        <taxon>Rhabditida</taxon>
        <taxon>Spirurina</taxon>
        <taxon>Dracunculoidea</taxon>
        <taxon>Dracunculidae</taxon>
        <taxon>Dracunculus</taxon>
    </lineage>
</organism>
<dbReference type="OrthoDB" id="441329at2759"/>
<dbReference type="SMART" id="SM00322">
    <property type="entry name" value="KH"/>
    <property type="match status" value="1"/>
</dbReference>
<reference evidence="7" key="1">
    <citation type="submission" date="2017-02" db="UniProtKB">
        <authorList>
            <consortium name="WormBaseParasite"/>
        </authorList>
    </citation>
    <scope>IDENTIFICATION</scope>
</reference>
<dbReference type="SUPFAM" id="SSF54791">
    <property type="entry name" value="Eukaryotic type KH-domain (KH-domain type I)"/>
    <property type="match status" value="1"/>
</dbReference>
<dbReference type="WBParaSite" id="DME_0000156601-mRNA-1">
    <property type="protein sequence ID" value="DME_0000156601-mRNA-1"/>
    <property type="gene ID" value="DME_0000156601"/>
</dbReference>
<keyword evidence="6" id="KW-1185">Reference proteome</keyword>
<dbReference type="InterPro" id="IPR004088">
    <property type="entry name" value="KH_dom_type_1"/>
</dbReference>
<feature type="region of interest" description="Disordered" evidence="2">
    <location>
        <begin position="82"/>
        <end position="111"/>
    </location>
</feature>
<gene>
    <name evidence="4" type="ORF">DME_LOCUS5926</name>
</gene>
<accession>A0A0N4U470</accession>
<evidence type="ECO:0000256" key="1">
    <source>
        <dbReference type="PROSITE-ProRule" id="PRU00117"/>
    </source>
</evidence>
<keyword evidence="1" id="KW-0694">RNA-binding</keyword>
<dbReference type="Proteomes" id="UP000038040">
    <property type="component" value="Unplaced"/>
</dbReference>
<evidence type="ECO:0000313" key="4">
    <source>
        <dbReference type="EMBL" id="VDN55953.1"/>
    </source>
</evidence>
<evidence type="ECO:0000313" key="7">
    <source>
        <dbReference type="WBParaSite" id="DME_0000156601-mRNA-1"/>
    </source>
</evidence>
<feature type="compositionally biased region" description="Polar residues" evidence="2">
    <location>
        <begin position="82"/>
        <end position="106"/>
    </location>
</feature>
<protein>
    <submittedName>
        <fullName evidence="7">KH domain-containing protein</fullName>
    </submittedName>
</protein>
<dbReference type="InterPro" id="IPR004087">
    <property type="entry name" value="KH_dom"/>
</dbReference>
<dbReference type="Proteomes" id="UP000274756">
    <property type="component" value="Unassembled WGS sequence"/>
</dbReference>
<evidence type="ECO:0000313" key="6">
    <source>
        <dbReference type="Proteomes" id="UP000274756"/>
    </source>
</evidence>
<sequence>MRLHLSLRSRKAIGFDGLNCEIWQLLAFLDSLQSTLRTSGFNETSVSEVMQAMQVLAKYNIMGLGLGLGVAAMAQLRGSESSNVQPSIMPSQRFDGSSATQNSGVDNSDRHFGSHTDVNKMLDDVLRWISDISCIYKLYAARSNRITPLFAASFPHKFVFFCGWLSLHIKIENHLENDGSSAAAAFFIDFIPKLKLCCSNSLGLNSLSGVGGVLIDVLSQSKVGGGAPSGPNFASTVIKEKLVDADHVELEVLLAYVAMILLFRVPDAIVGAVLGPKAKTLAEIQHLSGCKVEVHKRGPVAGQGNRLISLTGSADSIRNGRLMIEKVINDEQARRNQQGHHSRGSFI</sequence>
<evidence type="ECO:0000313" key="5">
    <source>
        <dbReference type="Proteomes" id="UP000038040"/>
    </source>
</evidence>
<dbReference type="EMBL" id="UYYG01001154">
    <property type="protein sequence ID" value="VDN55953.1"/>
    <property type="molecule type" value="Genomic_DNA"/>
</dbReference>
<dbReference type="STRING" id="318479.A0A0N4U470"/>
<feature type="domain" description="K Homology" evidence="3">
    <location>
        <begin position="257"/>
        <end position="329"/>
    </location>
</feature>
<dbReference type="Gene3D" id="3.30.1370.10">
    <property type="entry name" value="K Homology domain, type 1"/>
    <property type="match status" value="1"/>
</dbReference>
<dbReference type="AlphaFoldDB" id="A0A0N4U470"/>
<proteinExistence type="predicted"/>
<dbReference type="PROSITE" id="PS50084">
    <property type="entry name" value="KH_TYPE_1"/>
    <property type="match status" value="1"/>
</dbReference>
<reference evidence="4 6" key="2">
    <citation type="submission" date="2018-11" db="EMBL/GenBank/DDBJ databases">
        <authorList>
            <consortium name="Pathogen Informatics"/>
        </authorList>
    </citation>
    <scope>NUCLEOTIDE SEQUENCE [LARGE SCALE GENOMIC DNA]</scope>
</reference>
<evidence type="ECO:0000259" key="3">
    <source>
        <dbReference type="SMART" id="SM00322"/>
    </source>
</evidence>
<dbReference type="InterPro" id="IPR036612">
    <property type="entry name" value="KH_dom_type_1_sf"/>
</dbReference>
<evidence type="ECO:0000256" key="2">
    <source>
        <dbReference type="SAM" id="MobiDB-lite"/>
    </source>
</evidence>